<feature type="region of interest" description="Disordered" evidence="10">
    <location>
        <begin position="254"/>
        <end position="299"/>
    </location>
</feature>
<dbReference type="PANTHER" id="PTHR31657">
    <property type="entry name" value="ETHYLENE-RESPONSIVE TRANSCRIPTION FACTOR ERF061"/>
    <property type="match status" value="1"/>
</dbReference>
<comment type="similarity">
    <text evidence="9">Belongs to the AP2/ERF transcription factor family. ERF subfamily.</text>
</comment>
<feature type="compositionally biased region" description="Basic and acidic residues" evidence="10">
    <location>
        <begin position="1"/>
        <end position="14"/>
    </location>
</feature>
<evidence type="ECO:0000256" key="6">
    <source>
        <dbReference type="ARBA" id="ARBA00023159"/>
    </source>
</evidence>
<dbReference type="FunFam" id="3.30.730.10:FF:000001">
    <property type="entry name" value="Ethylene-responsive transcription factor 2"/>
    <property type="match status" value="1"/>
</dbReference>
<dbReference type="CDD" id="cd00018">
    <property type="entry name" value="AP2"/>
    <property type="match status" value="1"/>
</dbReference>
<keyword evidence="3" id="KW-0611">Plant defense</keyword>
<evidence type="ECO:0000256" key="7">
    <source>
        <dbReference type="ARBA" id="ARBA00023163"/>
    </source>
</evidence>
<keyword evidence="8" id="KW-0539">Nucleus</keyword>
<feature type="compositionally biased region" description="Low complexity" evidence="10">
    <location>
        <begin position="258"/>
        <end position="269"/>
    </location>
</feature>
<evidence type="ECO:0000256" key="4">
    <source>
        <dbReference type="ARBA" id="ARBA00023015"/>
    </source>
</evidence>
<evidence type="ECO:0000313" key="12">
    <source>
        <dbReference type="EMBL" id="QNI23840.1"/>
    </source>
</evidence>
<name>A0A7G8AUH1_CAMAC</name>
<dbReference type="InterPro" id="IPR001471">
    <property type="entry name" value="AP2/ERF_dom"/>
</dbReference>
<evidence type="ECO:0000256" key="5">
    <source>
        <dbReference type="ARBA" id="ARBA00023125"/>
    </source>
</evidence>
<dbReference type="GO" id="GO:0005634">
    <property type="term" value="C:nucleus"/>
    <property type="evidence" value="ECO:0007669"/>
    <property type="project" value="UniProtKB-SubCell"/>
</dbReference>
<keyword evidence="4" id="KW-0805">Transcription regulation</keyword>
<dbReference type="GO" id="GO:0009873">
    <property type="term" value="P:ethylene-activated signaling pathway"/>
    <property type="evidence" value="ECO:0007669"/>
    <property type="project" value="UniProtKB-KW"/>
</dbReference>
<evidence type="ECO:0000256" key="10">
    <source>
        <dbReference type="SAM" id="MobiDB-lite"/>
    </source>
</evidence>
<reference evidence="12" key="1">
    <citation type="submission" date="2019-12" db="EMBL/GenBank/DDBJ databases">
        <authorList>
            <person name="Hu Y."/>
        </authorList>
    </citation>
    <scope>NUCLEOTIDE SEQUENCE</scope>
    <source>
        <strain evidence="12">Cac105</strain>
    </source>
</reference>
<evidence type="ECO:0000259" key="11">
    <source>
        <dbReference type="PROSITE" id="PS51032"/>
    </source>
</evidence>
<dbReference type="AlphaFoldDB" id="A0A7G8AUH1"/>
<dbReference type="EMBL" id="MN863642">
    <property type="protein sequence ID" value="QNI23840.1"/>
    <property type="molecule type" value="mRNA"/>
</dbReference>
<dbReference type="GO" id="GO:0000976">
    <property type="term" value="F:transcription cis-regulatory region binding"/>
    <property type="evidence" value="ECO:0007669"/>
    <property type="project" value="UniProtKB-ARBA"/>
</dbReference>
<dbReference type="GO" id="GO:0003700">
    <property type="term" value="F:DNA-binding transcription factor activity"/>
    <property type="evidence" value="ECO:0007669"/>
    <property type="project" value="InterPro"/>
</dbReference>
<evidence type="ECO:0000256" key="9">
    <source>
        <dbReference type="ARBA" id="ARBA00024343"/>
    </source>
</evidence>
<dbReference type="Pfam" id="PF00847">
    <property type="entry name" value="AP2"/>
    <property type="match status" value="1"/>
</dbReference>
<comment type="subcellular location">
    <subcellularLocation>
        <location evidence="1">Nucleus</location>
    </subcellularLocation>
</comment>
<evidence type="ECO:0000256" key="8">
    <source>
        <dbReference type="ARBA" id="ARBA00023242"/>
    </source>
</evidence>
<sequence length="394" mass="44179">MEDAEGNNKLKQGNDEVGEIPLIILNPNSDKGKGKSQPQKLAGEDSSMSNRPLKKIRSPECPNLSQSSAQSSHPYSSRLIFPFALDEFHSQPIMIPNHFRPNNFPLLRPVSPLQNQQMISFSPNHLESSGYHSQHRLLRCWSDAFDLSPRDGFTMTMMMNRLGPLGHSREGFVSARPLPIAASTTKLYRGVRQRHWGKWVAEIRLPRNRTRLWLGTFDTAEEAALAYDREAFRLRGENAKLNFPHLFLSRKAGDTEASSSSSSSPLPSSCVATENSHPGQLDQQHQDHSSASGFNPNNVLDKPNLGSIENYIVNEAQAIMPSTRTGEDLLEFSKTEMEDEWFNTIQADWSPGNAVWDNIETTNNLLMQSNFTIPVSLHGDIISSEVSLPWKDEN</sequence>
<feature type="region of interest" description="Disordered" evidence="10">
    <location>
        <begin position="1"/>
        <end position="72"/>
    </location>
</feature>
<evidence type="ECO:0000256" key="2">
    <source>
        <dbReference type="ARBA" id="ARBA00022745"/>
    </source>
</evidence>
<evidence type="ECO:0000256" key="3">
    <source>
        <dbReference type="ARBA" id="ARBA00022821"/>
    </source>
</evidence>
<protein>
    <submittedName>
        <fullName evidence="12">AP2/ERF transcription factor</fullName>
    </submittedName>
</protein>
<proteinExistence type="evidence at transcript level"/>
<keyword evidence="7" id="KW-0804">Transcription</keyword>
<dbReference type="PRINTS" id="PR00367">
    <property type="entry name" value="ETHRSPELEMNT"/>
</dbReference>
<dbReference type="GO" id="GO:0006952">
    <property type="term" value="P:defense response"/>
    <property type="evidence" value="ECO:0007669"/>
    <property type="project" value="UniProtKB-KW"/>
</dbReference>
<dbReference type="PANTHER" id="PTHR31657:SF19">
    <property type="entry name" value="ETHYLENE-RESPONSIVE TRANSCRIPTION FACTOR ERF053"/>
    <property type="match status" value="1"/>
</dbReference>
<dbReference type="InterPro" id="IPR036955">
    <property type="entry name" value="AP2/ERF_dom_sf"/>
</dbReference>
<evidence type="ECO:0000256" key="1">
    <source>
        <dbReference type="ARBA" id="ARBA00004123"/>
    </source>
</evidence>
<dbReference type="PROSITE" id="PS51032">
    <property type="entry name" value="AP2_ERF"/>
    <property type="match status" value="1"/>
</dbReference>
<accession>A0A7G8AUH1</accession>
<reference evidence="12" key="2">
    <citation type="journal article" date="2020" name="Chin J Nat Med">
        <title>Genome-wide identification and analysis of AP2/ERF transcription factors related to camptothecin biosynthesis in Camptotheca acuminata.</title>
        <authorList>
            <person name="Hu Y.T."/>
            <person name="Xu Z.C."/>
            <person name="Tian Y."/>
            <person name="Gao R.R."/>
            <person name="Ji A.J."/>
            <person name="Pu X.D."/>
            <person name="Wang Y."/>
            <person name="Liu X."/>
            <person name="Song J.Y."/>
        </authorList>
    </citation>
    <scope>NUCLEOTIDE SEQUENCE</scope>
    <source>
        <strain evidence="12">Cac105</strain>
    </source>
</reference>
<keyword evidence="5" id="KW-0238">DNA-binding</keyword>
<organism evidence="12">
    <name type="scientific">Camptotheca acuminata</name>
    <name type="common">Happy tree</name>
    <dbReference type="NCBI Taxonomy" id="16922"/>
    <lineage>
        <taxon>Eukaryota</taxon>
        <taxon>Viridiplantae</taxon>
        <taxon>Streptophyta</taxon>
        <taxon>Embryophyta</taxon>
        <taxon>Tracheophyta</taxon>
        <taxon>Spermatophyta</taxon>
        <taxon>Magnoliopsida</taxon>
        <taxon>eudicotyledons</taxon>
        <taxon>Gunneridae</taxon>
        <taxon>Pentapetalae</taxon>
        <taxon>asterids</taxon>
        <taxon>Cornales</taxon>
        <taxon>Nyssaceae</taxon>
        <taxon>Camptotheca</taxon>
    </lineage>
</organism>
<keyword evidence="6" id="KW-0010">Activator</keyword>
<feature type="compositionally biased region" description="Polar residues" evidence="10">
    <location>
        <begin position="270"/>
        <end position="298"/>
    </location>
</feature>
<feature type="domain" description="AP2/ERF" evidence="11">
    <location>
        <begin position="187"/>
        <end position="244"/>
    </location>
</feature>
<keyword evidence="2" id="KW-0936">Ethylene signaling pathway</keyword>
<dbReference type="Gene3D" id="3.30.730.10">
    <property type="entry name" value="AP2/ERF domain"/>
    <property type="match status" value="1"/>
</dbReference>
<dbReference type="SMART" id="SM00380">
    <property type="entry name" value="AP2"/>
    <property type="match status" value="1"/>
</dbReference>
<dbReference type="SUPFAM" id="SSF54171">
    <property type="entry name" value="DNA-binding domain"/>
    <property type="match status" value="1"/>
</dbReference>
<dbReference type="InterPro" id="IPR051758">
    <property type="entry name" value="ERF/AP2-like"/>
</dbReference>
<dbReference type="InterPro" id="IPR016177">
    <property type="entry name" value="DNA-bd_dom_sf"/>
</dbReference>